<dbReference type="EMBL" id="JARIHO010000004">
    <property type="protein sequence ID" value="KAJ7362613.1"/>
    <property type="molecule type" value="Genomic_DNA"/>
</dbReference>
<dbReference type="AlphaFoldDB" id="A0AAD7AM44"/>
<feature type="chain" id="PRO_5042158839" evidence="1">
    <location>
        <begin position="34"/>
        <end position="126"/>
    </location>
</feature>
<protein>
    <submittedName>
        <fullName evidence="2">Uncharacterized protein</fullName>
    </submittedName>
</protein>
<proteinExistence type="predicted"/>
<dbReference type="Proteomes" id="UP001218218">
    <property type="component" value="Unassembled WGS sequence"/>
</dbReference>
<accession>A0AAD7AM44</accession>
<evidence type="ECO:0000313" key="2">
    <source>
        <dbReference type="EMBL" id="KAJ7362613.1"/>
    </source>
</evidence>
<keyword evidence="1" id="KW-0732">Signal</keyword>
<gene>
    <name evidence="2" type="ORF">DFH08DRAFT_799636</name>
</gene>
<organism evidence="2 3">
    <name type="scientific">Mycena albidolilacea</name>
    <dbReference type="NCBI Taxonomy" id="1033008"/>
    <lineage>
        <taxon>Eukaryota</taxon>
        <taxon>Fungi</taxon>
        <taxon>Dikarya</taxon>
        <taxon>Basidiomycota</taxon>
        <taxon>Agaricomycotina</taxon>
        <taxon>Agaricomycetes</taxon>
        <taxon>Agaricomycetidae</taxon>
        <taxon>Agaricales</taxon>
        <taxon>Marasmiineae</taxon>
        <taxon>Mycenaceae</taxon>
        <taxon>Mycena</taxon>
    </lineage>
</organism>
<feature type="signal peptide" evidence="1">
    <location>
        <begin position="1"/>
        <end position="33"/>
    </location>
</feature>
<reference evidence="2" key="1">
    <citation type="submission" date="2023-03" db="EMBL/GenBank/DDBJ databases">
        <title>Massive genome expansion in bonnet fungi (Mycena s.s.) driven by repeated elements and novel gene families across ecological guilds.</title>
        <authorList>
            <consortium name="Lawrence Berkeley National Laboratory"/>
            <person name="Harder C.B."/>
            <person name="Miyauchi S."/>
            <person name="Viragh M."/>
            <person name="Kuo A."/>
            <person name="Thoen E."/>
            <person name="Andreopoulos B."/>
            <person name="Lu D."/>
            <person name="Skrede I."/>
            <person name="Drula E."/>
            <person name="Henrissat B."/>
            <person name="Morin E."/>
            <person name="Kohler A."/>
            <person name="Barry K."/>
            <person name="LaButti K."/>
            <person name="Morin E."/>
            <person name="Salamov A."/>
            <person name="Lipzen A."/>
            <person name="Mereny Z."/>
            <person name="Hegedus B."/>
            <person name="Baldrian P."/>
            <person name="Stursova M."/>
            <person name="Weitz H."/>
            <person name="Taylor A."/>
            <person name="Grigoriev I.V."/>
            <person name="Nagy L.G."/>
            <person name="Martin F."/>
            <person name="Kauserud H."/>
        </authorList>
    </citation>
    <scope>NUCLEOTIDE SEQUENCE</scope>
    <source>
        <strain evidence="2">CBHHK002</strain>
    </source>
</reference>
<evidence type="ECO:0000256" key="1">
    <source>
        <dbReference type="SAM" id="SignalP"/>
    </source>
</evidence>
<comment type="caution">
    <text evidence="2">The sequence shown here is derived from an EMBL/GenBank/DDBJ whole genome shotgun (WGS) entry which is preliminary data.</text>
</comment>
<keyword evidence="3" id="KW-1185">Reference proteome</keyword>
<sequence length="126" mass="13890">MKFTSHSLLSAVRHVLIVTLSFPLASIMKVIDAVVYMAGNDTGVLLEITGRFNCGCIDLKVDPSTIRSQAWAGHYGARQYSGDVEGLAGPVPDVSDRRQTGTILLMGRARRGGWWRKTRLTNAWRT</sequence>
<evidence type="ECO:0000313" key="3">
    <source>
        <dbReference type="Proteomes" id="UP001218218"/>
    </source>
</evidence>
<name>A0AAD7AM44_9AGAR</name>